<dbReference type="SUPFAM" id="SSF53448">
    <property type="entry name" value="Nucleotide-diphospho-sugar transferases"/>
    <property type="match status" value="2"/>
</dbReference>
<dbReference type="InterPro" id="IPR001173">
    <property type="entry name" value="Glyco_trans_2-like"/>
</dbReference>
<organism evidence="2 3">
    <name type="scientific">Alicyclobacillus fastidiosus</name>
    <dbReference type="NCBI Taxonomy" id="392011"/>
    <lineage>
        <taxon>Bacteria</taxon>
        <taxon>Bacillati</taxon>
        <taxon>Bacillota</taxon>
        <taxon>Bacilli</taxon>
        <taxon>Bacillales</taxon>
        <taxon>Alicyclobacillaceae</taxon>
        <taxon>Alicyclobacillus</taxon>
    </lineage>
</organism>
<accession>A0ABV5AL55</accession>
<dbReference type="Pfam" id="PF00535">
    <property type="entry name" value="Glycos_transf_2"/>
    <property type="match status" value="1"/>
</dbReference>
<reference evidence="2 3" key="1">
    <citation type="journal article" date="2024" name="Int. J. Mol. Sci.">
        <title>Exploration of Alicyclobacillus spp. Genome in Search of Antibiotic Resistance.</title>
        <authorList>
            <person name="Bucka-Kolendo J."/>
            <person name="Kiousi D.E."/>
            <person name="Dekowska A."/>
            <person name="Mikolajczuk-Szczyrba A."/>
            <person name="Karadedos D.M."/>
            <person name="Michael P."/>
            <person name="Galanis A."/>
            <person name="Sokolowska B."/>
        </authorList>
    </citation>
    <scope>NUCLEOTIDE SEQUENCE [LARGE SCALE GENOMIC DNA]</scope>
    <source>
        <strain evidence="2 3">KKP 3000</strain>
    </source>
</reference>
<protein>
    <submittedName>
        <fullName evidence="2">Glycosyltransferase</fullName>
        <ecNumber evidence="2">2.4.-.-</ecNumber>
    </submittedName>
</protein>
<dbReference type="InterPro" id="IPR029044">
    <property type="entry name" value="Nucleotide-diphossugar_trans"/>
</dbReference>
<dbReference type="GO" id="GO:0016757">
    <property type="term" value="F:glycosyltransferase activity"/>
    <property type="evidence" value="ECO:0007669"/>
    <property type="project" value="UniProtKB-KW"/>
</dbReference>
<dbReference type="EC" id="2.4.-.-" evidence="2"/>
<evidence type="ECO:0000259" key="1">
    <source>
        <dbReference type="Pfam" id="PF00535"/>
    </source>
</evidence>
<keyword evidence="2" id="KW-0808">Transferase</keyword>
<gene>
    <name evidence="2" type="ORF">KKP3000_002590</name>
</gene>
<comment type="caution">
    <text evidence="2">The sequence shown here is derived from an EMBL/GenBank/DDBJ whole genome shotgun (WGS) entry which is preliminary data.</text>
</comment>
<dbReference type="InterPro" id="IPR050256">
    <property type="entry name" value="Glycosyltransferase_2"/>
</dbReference>
<feature type="domain" description="Glycosyltransferase 2-like" evidence="1">
    <location>
        <begin position="6"/>
        <end position="118"/>
    </location>
</feature>
<dbReference type="Proteomes" id="UP001579974">
    <property type="component" value="Unassembled WGS sequence"/>
</dbReference>
<evidence type="ECO:0000313" key="3">
    <source>
        <dbReference type="Proteomes" id="UP001579974"/>
    </source>
</evidence>
<dbReference type="PANTHER" id="PTHR48090">
    <property type="entry name" value="UNDECAPRENYL-PHOSPHATE 4-DEOXY-4-FORMAMIDO-L-ARABINOSE TRANSFERASE-RELATED"/>
    <property type="match status" value="1"/>
</dbReference>
<proteinExistence type="predicted"/>
<sequence length="510" mass="56330">MKHRLSVIIAAHNEARTIGPLVRRLLQWQRKPEVIVIANGCSDGTARIAKRAGARVLRFRNRLGPDVGRAIGLSIARGDIFLVLDADMLVKLTQLEPFVRAVERGVDVALNRYPFPGTKQFHHPTAVAKNALNIFADRSDLQAASLTAVPHALSRRAVNALGPLAFCVPAVAQARALCSSDLRVQLAGRVHVGQLNRRRGVAHMREMRRLIVGDCLEGMSVIIEERGNRAGFTDLGRRRDLAWQPAFLPPPKTDVAVIIPTQGERNLPKVVHACSRSNIDQIRLVLNGADDARLDDYKGMEKVQVDYYRHPVGHDVGRAIGCQQVDSEKYFITDSDIPLKQEDVTPFLDALDDGVHLALNRLDSVLGKSHQTDPPSIVKRFLNIALGRSDLGVSSLTAVPHAIRGEVIREIGADSLAVPPLAQVKAILSGFRVEAVHPVDVVRTNAYRPHLHKASAGKPLQRLIIGDYAEAISYFQRSSGTRGDFPDTLRKRDVAKNYIARNRRSTRHRQ</sequence>
<dbReference type="EMBL" id="JBDXSU010000034">
    <property type="protein sequence ID" value="MFB5192995.1"/>
    <property type="molecule type" value="Genomic_DNA"/>
</dbReference>
<dbReference type="Gene3D" id="3.90.550.10">
    <property type="entry name" value="Spore Coat Polysaccharide Biosynthesis Protein SpsA, Chain A"/>
    <property type="match status" value="1"/>
</dbReference>
<evidence type="ECO:0000313" key="2">
    <source>
        <dbReference type="EMBL" id="MFB5192995.1"/>
    </source>
</evidence>
<name>A0ABV5AL55_9BACL</name>
<keyword evidence="2" id="KW-0328">Glycosyltransferase</keyword>
<keyword evidence="3" id="KW-1185">Reference proteome</keyword>
<dbReference type="PANTHER" id="PTHR48090:SF7">
    <property type="entry name" value="RFBJ PROTEIN"/>
    <property type="match status" value="1"/>
</dbReference>
<dbReference type="RefSeq" id="WP_275474355.1">
    <property type="nucleotide sequence ID" value="NZ_CP162940.1"/>
</dbReference>